<dbReference type="InterPro" id="IPR036480">
    <property type="entry name" value="CarbP_synth_ssu_N_sf"/>
</dbReference>
<keyword evidence="3" id="KW-1185">Reference proteome</keyword>
<gene>
    <name evidence="2" type="ORF">E3A20_23130</name>
</gene>
<dbReference type="SMART" id="SM01097">
    <property type="entry name" value="CPSase_sm_chain"/>
    <property type="match status" value="1"/>
</dbReference>
<feature type="non-terminal residue" evidence="2">
    <location>
        <position position="86"/>
    </location>
</feature>
<reference evidence="2 3" key="1">
    <citation type="submission" date="2019-08" db="EMBL/GenBank/DDBJ databases">
        <title>100 year-old enigma solved: identification of Planctomyces bekefii, the type genus and species of the phylum Planctomycetes.</title>
        <authorList>
            <person name="Svetlana D.N."/>
            <person name="Overmann J."/>
        </authorList>
    </citation>
    <scope>NUCLEOTIDE SEQUENCE [LARGE SCALE GENOMIC DNA]</scope>
    <source>
        <strain evidence="2">Phe10_nw2017</strain>
    </source>
</reference>
<dbReference type="AlphaFoldDB" id="A0A5C6M6A8"/>
<name>A0A5C6M6A8_9PLAN</name>
<protein>
    <recommendedName>
        <fullName evidence="1">Carbamoyl-phosphate synthase small subunit N-terminal domain-containing protein</fullName>
    </recommendedName>
</protein>
<reference evidence="2 3" key="2">
    <citation type="submission" date="2019-08" db="EMBL/GenBank/DDBJ databases">
        <authorList>
            <person name="Henke P."/>
        </authorList>
    </citation>
    <scope>NUCLEOTIDE SEQUENCE [LARGE SCALE GENOMIC DNA]</scope>
    <source>
        <strain evidence="2">Phe10_nw2017</strain>
    </source>
</reference>
<dbReference type="InterPro" id="IPR002474">
    <property type="entry name" value="CarbamoylP_synth_ssu_N"/>
</dbReference>
<dbReference type="Proteomes" id="UP000321083">
    <property type="component" value="Unassembled WGS sequence"/>
</dbReference>
<evidence type="ECO:0000313" key="3">
    <source>
        <dbReference type="Proteomes" id="UP000321083"/>
    </source>
</evidence>
<dbReference type="Pfam" id="PF00988">
    <property type="entry name" value="CPSase_sm_chain"/>
    <property type="match status" value="1"/>
</dbReference>
<dbReference type="EMBL" id="SRHE01000607">
    <property type="protein sequence ID" value="TWW08561.1"/>
    <property type="molecule type" value="Genomic_DNA"/>
</dbReference>
<dbReference type="Gene3D" id="3.50.30.20">
    <property type="entry name" value="Carbamoyl-phosphate synthase small subunit, N-terminal domain"/>
    <property type="match status" value="1"/>
</dbReference>
<evidence type="ECO:0000313" key="2">
    <source>
        <dbReference type="EMBL" id="TWW08561.1"/>
    </source>
</evidence>
<evidence type="ECO:0000259" key="1">
    <source>
        <dbReference type="SMART" id="SM01097"/>
    </source>
</evidence>
<dbReference type="SUPFAM" id="SSF52021">
    <property type="entry name" value="Carbamoyl phosphate synthetase, small subunit N-terminal domain"/>
    <property type="match status" value="1"/>
</dbReference>
<proteinExistence type="predicted"/>
<feature type="domain" description="Carbamoyl-phosphate synthase small subunit N-terminal" evidence="1">
    <location>
        <begin position="4"/>
        <end position="86"/>
    </location>
</feature>
<accession>A0A5C6M6A8</accession>
<sequence length="86" mass="9341">MAGRPGKLVLENGQIFTGEAFGAEGEVDGEVCFNTSMTGYQEILTDPSYTGQIVTMTYPLIGNYGINPEDVESRGLFLKGFVVREL</sequence>
<comment type="caution">
    <text evidence="2">The sequence shown here is derived from an EMBL/GenBank/DDBJ whole genome shotgun (WGS) entry which is preliminary data.</text>
</comment>
<organism evidence="2 3">
    <name type="scientific">Planctomyces bekefii</name>
    <dbReference type="NCBI Taxonomy" id="1653850"/>
    <lineage>
        <taxon>Bacteria</taxon>
        <taxon>Pseudomonadati</taxon>
        <taxon>Planctomycetota</taxon>
        <taxon>Planctomycetia</taxon>
        <taxon>Planctomycetales</taxon>
        <taxon>Planctomycetaceae</taxon>
        <taxon>Planctomyces</taxon>
    </lineage>
</organism>